<evidence type="ECO:0000256" key="1">
    <source>
        <dbReference type="SAM" id="MobiDB-lite"/>
    </source>
</evidence>
<feature type="region of interest" description="Disordered" evidence="1">
    <location>
        <begin position="664"/>
        <end position="717"/>
    </location>
</feature>
<dbReference type="ExpressionAtlas" id="A0A2K3E824">
    <property type="expression patterns" value="baseline and differential"/>
</dbReference>
<organism evidence="2 3">
    <name type="scientific">Chlamydomonas reinhardtii</name>
    <name type="common">Chlamydomonas smithii</name>
    <dbReference type="NCBI Taxonomy" id="3055"/>
    <lineage>
        <taxon>Eukaryota</taxon>
        <taxon>Viridiplantae</taxon>
        <taxon>Chlorophyta</taxon>
        <taxon>core chlorophytes</taxon>
        <taxon>Chlorophyceae</taxon>
        <taxon>CS clade</taxon>
        <taxon>Chlamydomonadales</taxon>
        <taxon>Chlamydomonadaceae</taxon>
        <taxon>Chlamydomonas</taxon>
    </lineage>
</organism>
<dbReference type="InterPro" id="IPR009097">
    <property type="entry name" value="Cyclic_Pdiesterase"/>
</dbReference>
<evidence type="ECO:0000313" key="2">
    <source>
        <dbReference type="EMBL" id="PNW88938.1"/>
    </source>
</evidence>
<dbReference type="RefSeq" id="XP_042928885.1">
    <property type="nucleotide sequence ID" value="XM_043058971.1"/>
</dbReference>
<dbReference type="KEGG" id="cre:CHLRE_01g051350v5"/>
<proteinExistence type="predicted"/>
<dbReference type="Proteomes" id="UP000006906">
    <property type="component" value="Chromosome 1"/>
</dbReference>
<dbReference type="Gene3D" id="3.90.1140.10">
    <property type="entry name" value="Cyclic phosphodiesterase"/>
    <property type="match status" value="2"/>
</dbReference>
<dbReference type="OrthoDB" id="2011727at2759"/>
<keyword evidence="3" id="KW-1185">Reference proteome</keyword>
<evidence type="ECO:0000313" key="3">
    <source>
        <dbReference type="Proteomes" id="UP000006906"/>
    </source>
</evidence>
<feature type="region of interest" description="Disordered" evidence="1">
    <location>
        <begin position="341"/>
        <end position="360"/>
    </location>
</feature>
<reference evidence="2 3" key="1">
    <citation type="journal article" date="2007" name="Science">
        <title>The Chlamydomonas genome reveals the evolution of key animal and plant functions.</title>
        <authorList>
            <person name="Merchant S.S."/>
            <person name="Prochnik S.E."/>
            <person name="Vallon O."/>
            <person name="Harris E.H."/>
            <person name="Karpowicz S.J."/>
            <person name="Witman G.B."/>
            <person name="Terry A."/>
            <person name="Salamov A."/>
            <person name="Fritz-Laylin L.K."/>
            <person name="Marechal-Drouard L."/>
            <person name="Marshall W.F."/>
            <person name="Qu L.H."/>
            <person name="Nelson D.R."/>
            <person name="Sanderfoot A.A."/>
            <person name="Spalding M.H."/>
            <person name="Kapitonov V.V."/>
            <person name="Ren Q."/>
            <person name="Ferris P."/>
            <person name="Lindquist E."/>
            <person name="Shapiro H."/>
            <person name="Lucas S.M."/>
            <person name="Grimwood J."/>
            <person name="Schmutz J."/>
            <person name="Cardol P."/>
            <person name="Cerutti H."/>
            <person name="Chanfreau G."/>
            <person name="Chen C.L."/>
            <person name="Cognat V."/>
            <person name="Croft M.T."/>
            <person name="Dent R."/>
            <person name="Dutcher S."/>
            <person name="Fernandez E."/>
            <person name="Fukuzawa H."/>
            <person name="Gonzalez-Ballester D."/>
            <person name="Gonzalez-Halphen D."/>
            <person name="Hallmann A."/>
            <person name="Hanikenne M."/>
            <person name="Hippler M."/>
            <person name="Inwood W."/>
            <person name="Jabbari K."/>
            <person name="Kalanon M."/>
            <person name="Kuras R."/>
            <person name="Lefebvre P.A."/>
            <person name="Lemaire S.D."/>
            <person name="Lobanov A.V."/>
            <person name="Lohr M."/>
            <person name="Manuell A."/>
            <person name="Meier I."/>
            <person name="Mets L."/>
            <person name="Mittag M."/>
            <person name="Mittelmeier T."/>
            <person name="Moroney J.V."/>
            <person name="Moseley J."/>
            <person name="Napoli C."/>
            <person name="Nedelcu A.M."/>
            <person name="Niyogi K."/>
            <person name="Novoselov S.V."/>
            <person name="Paulsen I.T."/>
            <person name="Pazour G."/>
            <person name="Purton S."/>
            <person name="Ral J.P."/>
            <person name="Riano-Pachon D.M."/>
            <person name="Riekhof W."/>
            <person name="Rymarquis L."/>
            <person name="Schroda M."/>
            <person name="Stern D."/>
            <person name="Umen J."/>
            <person name="Willows R."/>
            <person name="Wilson N."/>
            <person name="Zimmer S.L."/>
            <person name="Allmer J."/>
            <person name="Balk J."/>
            <person name="Bisova K."/>
            <person name="Chen C.J."/>
            <person name="Elias M."/>
            <person name="Gendler K."/>
            <person name="Hauser C."/>
            <person name="Lamb M.R."/>
            <person name="Ledford H."/>
            <person name="Long J.C."/>
            <person name="Minagawa J."/>
            <person name="Page M.D."/>
            <person name="Pan J."/>
            <person name="Pootakham W."/>
            <person name="Roje S."/>
            <person name="Rose A."/>
            <person name="Stahlberg E."/>
            <person name="Terauchi A.M."/>
            <person name="Yang P."/>
            <person name="Ball S."/>
            <person name="Bowler C."/>
            <person name="Dieckmann C.L."/>
            <person name="Gladyshev V.N."/>
            <person name="Green P."/>
            <person name="Jorgensen R."/>
            <person name="Mayfield S."/>
            <person name="Mueller-Roeber B."/>
            <person name="Rajamani S."/>
            <person name="Sayre R.T."/>
            <person name="Brokstein P."/>
            <person name="Dubchak I."/>
            <person name="Goodstein D."/>
            <person name="Hornick L."/>
            <person name="Huang Y.W."/>
            <person name="Jhaveri J."/>
            <person name="Luo Y."/>
            <person name="Martinez D."/>
            <person name="Ngau W.C."/>
            <person name="Otillar B."/>
            <person name="Poliakov A."/>
            <person name="Porter A."/>
            <person name="Szajkowski L."/>
            <person name="Werner G."/>
            <person name="Zhou K."/>
            <person name="Grigoriev I.V."/>
            <person name="Rokhsar D.S."/>
            <person name="Grossman A.R."/>
        </authorList>
    </citation>
    <scope>NUCLEOTIDE SEQUENCE [LARGE SCALE GENOMIC DNA]</scope>
    <source>
        <strain evidence="3">CC-503</strain>
    </source>
</reference>
<protein>
    <submittedName>
        <fullName evidence="2">Uncharacterized protein</fullName>
    </submittedName>
</protein>
<gene>
    <name evidence="2" type="ORF">CHLRE_01g051350v5</name>
</gene>
<dbReference type="SUPFAM" id="SSF55144">
    <property type="entry name" value="LigT-like"/>
    <property type="match status" value="1"/>
</dbReference>
<dbReference type="Gramene" id="PNW88938">
    <property type="protein sequence ID" value="PNW88938"/>
    <property type="gene ID" value="CHLRE_01g051350v5"/>
</dbReference>
<feature type="compositionally biased region" description="Low complexity" evidence="1">
    <location>
        <begin position="75"/>
        <end position="84"/>
    </location>
</feature>
<dbReference type="Pfam" id="PF13563">
    <property type="entry name" value="2_5_RNA_ligase2"/>
    <property type="match status" value="2"/>
</dbReference>
<accession>A0A2K3E824</accession>
<dbReference type="PANTHER" id="PTHR37474:SF1">
    <property type="entry name" value="2'-5' RNA LIGASE FAMILY PROTEIN"/>
    <property type="match status" value="1"/>
</dbReference>
<dbReference type="GeneID" id="5715755"/>
<feature type="region of interest" description="Disordered" evidence="1">
    <location>
        <begin position="54"/>
        <end position="101"/>
    </location>
</feature>
<sequence>MSVAKVHTSSVAVVPPATVWRSIQSLRCFADKSFVRWPPHINLLYPFHPDGPQVPELSGAAKGEESDSGHHSGGRQRSGANRSSGGLGRSGARRSGPGRAVSAATAADASLAAVVTTWDAPRGHVAGELQLTHASAGSSGGLVEDPFGQLAARAGRALARVEPFTLRLEELRVFRHSARSITVWADPIAVPHPNTAAAMAAAADGGAQAEPAAPVGLVAVQALLEAEFPACTDLGADEGRGIRGFVPHLSLGQLRDERELEALQAAWKPLEWVVDSVQLISRRGYLSPFTVRYHVPFGLNAEGLGPGTAAASRSAGRSLVRAVCQLDVPYVATAANLQPRAGQLQEKKEERQEVVEPANGDDTQSLVQRFAMPCLVLPTRPPQPACSTLQQTSTGSGAPPPCTAAAGAAMERTNGVARVQAATAVGYVPVEAGTAGSDHLADMLRASAAAGAGVAAESNPGDGLGARAEGPSVWWFAYGAALQASPGELGALESHPAVLAGRSYRLVFNRPGGRANLAPTRDLGSDPGLQAVHGVLHRLPLEGMTRLLLVVHEACPTEVTCVPYGCEPATANRSTAAAPAELGPGPTPVTALAFVAPPERCLPQEAQPHPGYLQALLDSCRSYSLDSSFCEWLQAALQAAPGAAQPASRAPPVVAGLPGVEGLDVSAGGGSSGEGAGAQQQQQWQTQRLGRESQRSQNKRTGAKKAAAGLPRGATDW</sequence>
<dbReference type="Gene3D" id="3.10.490.10">
    <property type="entry name" value="Gamma-glutamyl cyclotransferase-like"/>
    <property type="match status" value="1"/>
</dbReference>
<feature type="compositionally biased region" description="Gly residues" evidence="1">
    <location>
        <begin position="667"/>
        <end position="676"/>
    </location>
</feature>
<feature type="compositionally biased region" description="Basic and acidic residues" evidence="1">
    <location>
        <begin position="345"/>
        <end position="354"/>
    </location>
</feature>
<name>A0A2K3E824_CHLRE</name>
<dbReference type="InParanoid" id="A0A2K3E824"/>
<dbReference type="AlphaFoldDB" id="A0A2K3E824"/>
<dbReference type="EMBL" id="CM008962">
    <property type="protein sequence ID" value="PNW88938.1"/>
    <property type="molecule type" value="Genomic_DNA"/>
</dbReference>
<dbReference type="PANTHER" id="PTHR37474">
    <property type="entry name" value="RNA LIGASE/CYCLIC NUCLEOTIDE PHOSPHODIESTERASE"/>
    <property type="match status" value="1"/>
</dbReference>